<keyword evidence="4" id="KW-0808">Transferase</keyword>
<dbReference type="GO" id="GO:0030170">
    <property type="term" value="F:pyridoxal phosphate binding"/>
    <property type="evidence" value="ECO:0007669"/>
    <property type="project" value="InterPro"/>
</dbReference>
<dbReference type="InterPro" id="IPR015422">
    <property type="entry name" value="PyrdxlP-dep_Trfase_small"/>
</dbReference>
<dbReference type="Gene3D" id="3.40.640.10">
    <property type="entry name" value="Type I PLP-dependent aspartate aminotransferase-like (Major domain)"/>
    <property type="match status" value="1"/>
</dbReference>
<evidence type="ECO:0000313" key="5">
    <source>
        <dbReference type="Proteomes" id="UP000184278"/>
    </source>
</evidence>
<dbReference type="STRING" id="1121131.SAMN02745229_01976"/>
<dbReference type="RefSeq" id="WP_073387385.1">
    <property type="nucleotide sequence ID" value="NZ_FQXK01000015.1"/>
</dbReference>
<evidence type="ECO:0000256" key="2">
    <source>
        <dbReference type="ARBA" id="ARBA00022898"/>
    </source>
</evidence>
<keyword evidence="2" id="KW-0663">Pyridoxal phosphate</keyword>
<dbReference type="Pfam" id="PF00155">
    <property type="entry name" value="Aminotran_1_2"/>
    <property type="match status" value="1"/>
</dbReference>
<evidence type="ECO:0000256" key="1">
    <source>
        <dbReference type="ARBA" id="ARBA00001933"/>
    </source>
</evidence>
<keyword evidence="4" id="KW-0032">Aminotransferase</keyword>
<dbReference type="InterPro" id="IPR004839">
    <property type="entry name" value="Aminotransferase_I/II_large"/>
</dbReference>
<dbReference type="SUPFAM" id="SSF53383">
    <property type="entry name" value="PLP-dependent transferases"/>
    <property type="match status" value="1"/>
</dbReference>
<dbReference type="PANTHER" id="PTHR42885">
    <property type="entry name" value="HISTIDINOL-PHOSPHATE AMINOTRANSFERASE-RELATED"/>
    <property type="match status" value="1"/>
</dbReference>
<evidence type="ECO:0000313" key="4">
    <source>
        <dbReference type="EMBL" id="SHI18809.1"/>
    </source>
</evidence>
<keyword evidence="5" id="KW-1185">Reference proteome</keyword>
<comment type="cofactor">
    <cofactor evidence="1">
        <name>pyridoxal 5'-phosphate</name>
        <dbReference type="ChEBI" id="CHEBI:597326"/>
    </cofactor>
</comment>
<dbReference type="PANTHER" id="PTHR42885:SF1">
    <property type="entry name" value="THREONINE-PHOSPHATE DECARBOXYLASE"/>
    <property type="match status" value="1"/>
</dbReference>
<dbReference type="GeneID" id="89508736"/>
<reference evidence="5" key="1">
    <citation type="submission" date="2016-11" db="EMBL/GenBank/DDBJ databases">
        <authorList>
            <person name="Varghese N."/>
            <person name="Submissions S."/>
        </authorList>
    </citation>
    <scope>NUCLEOTIDE SEQUENCE [LARGE SCALE GENOMIC DNA]</scope>
    <source>
        <strain evidence="5">DSM 3071</strain>
    </source>
</reference>
<sequence>MIYEHGGDIYNNDIKLDFSVNLNAFGMPDSVRKVITDNLDIAQNYPDPECTDLRNAITAWEEARTGAKLLPEQIICGNGASEVINAVIQASWPRTAIIQSPGFYGYERSLEAADCRIYRGDCMSVMPGVKLRSDREGIYFMPTEKMADQIQNERPDMVILCNPSNPVGSCIREDILKKILVAAREVKARIIIDECFLPFCSDFAGRSAVRFLNEFPNMMIIRAFTKLYAMPGIRLGYAISGARLWGSQTLKLLPEWNVGTLSQAAGIAALEDEEYLEKSLPYIMEQKEKLMQQLLFLGMDVVPGKANFLMFRSSHQINLKDALLEEGILIRECNNYPGLPHTGFYRICVRREEDNQKLLDALQKILFKD</sequence>
<dbReference type="OrthoDB" id="9813612at2"/>
<feature type="domain" description="Aminotransferase class I/classII large" evidence="3">
    <location>
        <begin position="14"/>
        <end position="362"/>
    </location>
</feature>
<evidence type="ECO:0000259" key="3">
    <source>
        <dbReference type="Pfam" id="PF00155"/>
    </source>
</evidence>
<dbReference type="InterPro" id="IPR015421">
    <property type="entry name" value="PyrdxlP-dep_Trfase_major"/>
</dbReference>
<name>A0A1M5Z3M7_BUTFI</name>
<dbReference type="Gene3D" id="3.90.1150.10">
    <property type="entry name" value="Aspartate Aminotransferase, domain 1"/>
    <property type="match status" value="1"/>
</dbReference>
<organism evidence="4 5">
    <name type="scientific">Butyrivibrio fibrisolvens DSM 3071</name>
    <dbReference type="NCBI Taxonomy" id="1121131"/>
    <lineage>
        <taxon>Bacteria</taxon>
        <taxon>Bacillati</taxon>
        <taxon>Bacillota</taxon>
        <taxon>Clostridia</taxon>
        <taxon>Lachnospirales</taxon>
        <taxon>Lachnospiraceae</taxon>
        <taxon>Butyrivibrio</taxon>
    </lineage>
</organism>
<dbReference type="InterPro" id="IPR015424">
    <property type="entry name" value="PyrdxlP-dep_Trfase"/>
</dbReference>
<proteinExistence type="predicted"/>
<dbReference type="CDD" id="cd00609">
    <property type="entry name" value="AAT_like"/>
    <property type="match status" value="1"/>
</dbReference>
<dbReference type="AlphaFoldDB" id="A0A1M5Z3M7"/>
<accession>A0A1M5Z3M7</accession>
<gene>
    <name evidence="4" type="ORF">SAMN02745229_01976</name>
</gene>
<dbReference type="EMBL" id="FQXK01000015">
    <property type="protein sequence ID" value="SHI18809.1"/>
    <property type="molecule type" value="Genomic_DNA"/>
</dbReference>
<dbReference type="Proteomes" id="UP000184278">
    <property type="component" value="Unassembled WGS sequence"/>
</dbReference>
<dbReference type="GO" id="GO:0008483">
    <property type="term" value="F:transaminase activity"/>
    <property type="evidence" value="ECO:0007669"/>
    <property type="project" value="UniProtKB-KW"/>
</dbReference>
<protein>
    <submittedName>
        <fullName evidence="4">Histidinol-phosphate/aromatic aminotransferase or cobyric acid decarboxylase</fullName>
    </submittedName>
</protein>